<gene>
    <name evidence="1" type="ORF">H0235_005506</name>
</gene>
<evidence type="ECO:0000313" key="1">
    <source>
        <dbReference type="EMBL" id="KAF7429108.1"/>
    </source>
</evidence>
<organism evidence="1 2">
    <name type="scientific">Vespula pensylvanica</name>
    <name type="common">Western yellow jacket</name>
    <name type="synonym">Wasp</name>
    <dbReference type="NCBI Taxonomy" id="30213"/>
    <lineage>
        <taxon>Eukaryota</taxon>
        <taxon>Metazoa</taxon>
        <taxon>Ecdysozoa</taxon>
        <taxon>Arthropoda</taxon>
        <taxon>Hexapoda</taxon>
        <taxon>Insecta</taxon>
        <taxon>Pterygota</taxon>
        <taxon>Neoptera</taxon>
        <taxon>Endopterygota</taxon>
        <taxon>Hymenoptera</taxon>
        <taxon>Apocrita</taxon>
        <taxon>Aculeata</taxon>
        <taxon>Vespoidea</taxon>
        <taxon>Vespidae</taxon>
        <taxon>Vespinae</taxon>
        <taxon>Vespula</taxon>
    </lineage>
</organism>
<dbReference type="AlphaFoldDB" id="A0A834P504"/>
<dbReference type="CDD" id="cd09487">
    <property type="entry name" value="SAM_superfamily"/>
    <property type="match status" value="1"/>
</dbReference>
<dbReference type="SUPFAM" id="SSF47769">
    <property type="entry name" value="SAM/Pointed domain"/>
    <property type="match status" value="1"/>
</dbReference>
<dbReference type="InterPro" id="IPR013761">
    <property type="entry name" value="SAM/pointed_sf"/>
</dbReference>
<name>A0A834P504_VESPE</name>
<comment type="caution">
    <text evidence="1">The sequence shown here is derived from an EMBL/GenBank/DDBJ whole genome shotgun (WGS) entry which is preliminary data.</text>
</comment>
<evidence type="ECO:0008006" key="3">
    <source>
        <dbReference type="Google" id="ProtNLM"/>
    </source>
</evidence>
<evidence type="ECO:0000313" key="2">
    <source>
        <dbReference type="Proteomes" id="UP000600918"/>
    </source>
</evidence>
<protein>
    <recommendedName>
        <fullName evidence="3">SAM domain-containing protein</fullName>
    </recommendedName>
</protein>
<accession>A0A834P504</accession>
<dbReference type="Proteomes" id="UP000600918">
    <property type="component" value="Unassembled WGS sequence"/>
</dbReference>
<keyword evidence="2" id="KW-1185">Reference proteome</keyword>
<sequence>MLAAGNGSNGDLTEADQWLAEIGLKQYRPLFRKKEFHCCVRIYHLRIVQIEKEQISEVIASEIELVAFVTDSLTNNI</sequence>
<dbReference type="EMBL" id="JACSDY010000004">
    <property type="protein sequence ID" value="KAF7429108.1"/>
    <property type="molecule type" value="Genomic_DNA"/>
</dbReference>
<reference evidence="1" key="1">
    <citation type="journal article" date="2020" name="G3 (Bethesda)">
        <title>High-Quality Assemblies for Three Invasive Social Wasps from the &lt;i&gt;Vespula&lt;/i&gt; Genus.</title>
        <authorList>
            <person name="Harrop T.W.R."/>
            <person name="Guhlin J."/>
            <person name="McLaughlin G.M."/>
            <person name="Permina E."/>
            <person name="Stockwell P."/>
            <person name="Gilligan J."/>
            <person name="Le Lec M.F."/>
            <person name="Gruber M.A.M."/>
            <person name="Quinn O."/>
            <person name="Lovegrove M."/>
            <person name="Duncan E.J."/>
            <person name="Remnant E.J."/>
            <person name="Van Eeckhoven J."/>
            <person name="Graham B."/>
            <person name="Knapp R.A."/>
            <person name="Langford K.W."/>
            <person name="Kronenberg Z."/>
            <person name="Press M.O."/>
            <person name="Eacker S.M."/>
            <person name="Wilson-Rankin E.E."/>
            <person name="Purcell J."/>
            <person name="Lester P.J."/>
            <person name="Dearden P.K."/>
        </authorList>
    </citation>
    <scope>NUCLEOTIDE SEQUENCE</scope>
    <source>
        <strain evidence="1">Volc-1</strain>
    </source>
</reference>
<proteinExistence type="predicted"/>